<organism evidence="2 3">
    <name type="scientific">Szabonella alba</name>
    <dbReference type="NCBI Taxonomy" id="2804194"/>
    <lineage>
        <taxon>Bacteria</taxon>
        <taxon>Pseudomonadati</taxon>
        <taxon>Pseudomonadota</taxon>
        <taxon>Alphaproteobacteria</taxon>
        <taxon>Rhodobacterales</taxon>
        <taxon>Paracoccaceae</taxon>
        <taxon>Szabonella</taxon>
    </lineage>
</organism>
<gene>
    <name evidence="2" type="ORF">JL811_18425</name>
</gene>
<dbReference type="Pfam" id="PF02627">
    <property type="entry name" value="CMD"/>
    <property type="match status" value="1"/>
</dbReference>
<dbReference type="PANTHER" id="PTHR33570">
    <property type="entry name" value="4-CARBOXYMUCONOLACTONE DECARBOXYLASE FAMILY PROTEIN"/>
    <property type="match status" value="1"/>
</dbReference>
<evidence type="ECO:0000313" key="3">
    <source>
        <dbReference type="Proteomes" id="UP000648908"/>
    </source>
</evidence>
<evidence type="ECO:0000259" key="1">
    <source>
        <dbReference type="Pfam" id="PF02627"/>
    </source>
</evidence>
<comment type="caution">
    <text evidence="2">The sequence shown here is derived from an EMBL/GenBank/DDBJ whole genome shotgun (WGS) entry which is preliminary data.</text>
</comment>
<sequence length="137" mass="15657">MSDKKTTDPKGRELSQRFHDGLATRRAVLGTEYVDASISRATDFNWPMQEHVTEHCWNDVWNRPGLDRRTRSMLNLAMLSALNRPHELKLHVRGALNNGVTREEMTEIFLQVAIYCGVPAAIDSFRTAQEVFAKVDE</sequence>
<name>A0A8K0Y1D5_9RHOB</name>
<protein>
    <submittedName>
        <fullName evidence="2">Carboxymuconolactone decarboxylase family protein</fullName>
    </submittedName>
</protein>
<dbReference type="SUPFAM" id="SSF69118">
    <property type="entry name" value="AhpD-like"/>
    <property type="match status" value="1"/>
</dbReference>
<feature type="domain" description="Carboxymuconolactone decarboxylase-like" evidence="1">
    <location>
        <begin position="48"/>
        <end position="130"/>
    </location>
</feature>
<dbReference type="Proteomes" id="UP000648908">
    <property type="component" value="Unassembled WGS sequence"/>
</dbReference>
<dbReference type="GO" id="GO:0051920">
    <property type="term" value="F:peroxiredoxin activity"/>
    <property type="evidence" value="ECO:0007669"/>
    <property type="project" value="InterPro"/>
</dbReference>
<accession>A0A8K0Y1D5</accession>
<keyword evidence="3" id="KW-1185">Reference proteome</keyword>
<dbReference type="RefSeq" id="WP_202690179.1">
    <property type="nucleotide sequence ID" value="NZ_JAESVN010000014.1"/>
</dbReference>
<evidence type="ECO:0000313" key="2">
    <source>
        <dbReference type="EMBL" id="MBL4919200.1"/>
    </source>
</evidence>
<dbReference type="Gene3D" id="1.20.1290.10">
    <property type="entry name" value="AhpD-like"/>
    <property type="match status" value="1"/>
</dbReference>
<dbReference type="PANTHER" id="PTHR33570:SF2">
    <property type="entry name" value="CARBOXYMUCONOLACTONE DECARBOXYLASE-LIKE DOMAIN-CONTAINING PROTEIN"/>
    <property type="match status" value="1"/>
</dbReference>
<proteinExistence type="predicted"/>
<dbReference type="InterPro" id="IPR029032">
    <property type="entry name" value="AhpD-like"/>
</dbReference>
<reference evidence="2" key="1">
    <citation type="submission" date="2021-01" db="EMBL/GenBank/DDBJ databases">
        <title>Tabrizicola alba sp. nov. a motile alkaliphilic bacterium isolated from a soda lake.</title>
        <authorList>
            <person name="Szuroczki S."/>
            <person name="Abbaszade G."/>
            <person name="Schumann P."/>
            <person name="Toth E."/>
        </authorList>
    </citation>
    <scope>NUCLEOTIDE SEQUENCE</scope>
    <source>
        <strain evidence="2">DMG-N-6</strain>
    </source>
</reference>
<dbReference type="EMBL" id="JAESVN010000014">
    <property type="protein sequence ID" value="MBL4919200.1"/>
    <property type="molecule type" value="Genomic_DNA"/>
</dbReference>
<dbReference type="InterPro" id="IPR052512">
    <property type="entry name" value="4CMD/NDH-1_regulator"/>
</dbReference>
<dbReference type="InterPro" id="IPR003779">
    <property type="entry name" value="CMD-like"/>
</dbReference>
<dbReference type="AlphaFoldDB" id="A0A8K0Y1D5"/>